<evidence type="ECO:0000256" key="8">
    <source>
        <dbReference type="ARBA" id="ARBA00023049"/>
    </source>
</evidence>
<feature type="domain" description="Peptidase M13 N-terminal" evidence="10">
    <location>
        <begin position="50"/>
        <end position="450"/>
    </location>
</feature>
<dbReference type="InterPro" id="IPR018497">
    <property type="entry name" value="Peptidase_M13_C"/>
</dbReference>
<keyword evidence="6" id="KW-0378">Hydrolase</keyword>
<comment type="cofactor">
    <cofactor evidence="1">
        <name>Zn(2+)</name>
        <dbReference type="ChEBI" id="CHEBI:29105"/>
    </cofactor>
</comment>
<feature type="domain" description="Peptidase M13 C-terminal" evidence="9">
    <location>
        <begin position="508"/>
        <end position="716"/>
    </location>
</feature>
<dbReference type="InterPro" id="IPR042089">
    <property type="entry name" value="Peptidase_M13_dom_2"/>
</dbReference>
<keyword evidence="7" id="KW-0862">Zinc</keyword>
<evidence type="ECO:0000256" key="1">
    <source>
        <dbReference type="ARBA" id="ARBA00001947"/>
    </source>
</evidence>
<dbReference type="InterPro" id="IPR000718">
    <property type="entry name" value="Peptidase_M13"/>
</dbReference>
<evidence type="ECO:0000256" key="4">
    <source>
        <dbReference type="ARBA" id="ARBA00022670"/>
    </source>
</evidence>
<dbReference type="PANTHER" id="PTHR11733">
    <property type="entry name" value="ZINC METALLOPROTEASE FAMILY M13 NEPRILYSIN-RELATED"/>
    <property type="match status" value="1"/>
</dbReference>
<evidence type="ECO:0000259" key="9">
    <source>
        <dbReference type="Pfam" id="PF01431"/>
    </source>
</evidence>
<dbReference type="PRINTS" id="PR00786">
    <property type="entry name" value="NEPRILYSIN"/>
</dbReference>
<comment type="caution">
    <text evidence="11">The sequence shown here is derived from an EMBL/GenBank/DDBJ whole genome shotgun (WGS) entry which is preliminary data.</text>
</comment>
<dbReference type="EMBL" id="JBBCAQ010000010">
    <property type="protein sequence ID" value="KAK7601863.1"/>
    <property type="molecule type" value="Genomic_DNA"/>
</dbReference>
<dbReference type="GO" id="GO:0004222">
    <property type="term" value="F:metalloendopeptidase activity"/>
    <property type="evidence" value="ECO:0007669"/>
    <property type="project" value="InterPro"/>
</dbReference>
<dbReference type="Gene3D" id="3.40.390.10">
    <property type="entry name" value="Collagenase (Catalytic Domain)"/>
    <property type="match status" value="1"/>
</dbReference>
<protein>
    <submittedName>
        <fullName evidence="11">Uncharacterized protein</fullName>
    </submittedName>
</protein>
<dbReference type="Proteomes" id="UP001367676">
    <property type="component" value="Unassembled WGS sequence"/>
</dbReference>
<dbReference type="InterPro" id="IPR024079">
    <property type="entry name" value="MetalloPept_cat_dom_sf"/>
</dbReference>
<dbReference type="SUPFAM" id="SSF55486">
    <property type="entry name" value="Metalloproteases ('zincins'), catalytic domain"/>
    <property type="match status" value="1"/>
</dbReference>
<keyword evidence="4" id="KW-0645">Protease</keyword>
<dbReference type="PROSITE" id="PS51885">
    <property type="entry name" value="NEPRILYSIN"/>
    <property type="match status" value="1"/>
</dbReference>
<evidence type="ECO:0000256" key="6">
    <source>
        <dbReference type="ARBA" id="ARBA00022801"/>
    </source>
</evidence>
<dbReference type="Pfam" id="PF01431">
    <property type="entry name" value="Peptidase_M13"/>
    <property type="match status" value="1"/>
</dbReference>
<keyword evidence="8" id="KW-0482">Metalloprotease</keyword>
<name>A0AAN9Y6M2_9HEMI</name>
<proteinExistence type="inferred from homology"/>
<organism evidence="11 12">
    <name type="scientific">Parthenolecanium corni</name>
    <dbReference type="NCBI Taxonomy" id="536013"/>
    <lineage>
        <taxon>Eukaryota</taxon>
        <taxon>Metazoa</taxon>
        <taxon>Ecdysozoa</taxon>
        <taxon>Arthropoda</taxon>
        <taxon>Hexapoda</taxon>
        <taxon>Insecta</taxon>
        <taxon>Pterygota</taxon>
        <taxon>Neoptera</taxon>
        <taxon>Paraneoptera</taxon>
        <taxon>Hemiptera</taxon>
        <taxon>Sternorrhyncha</taxon>
        <taxon>Coccoidea</taxon>
        <taxon>Coccidae</taxon>
        <taxon>Parthenolecanium</taxon>
    </lineage>
</organism>
<dbReference type="Gene3D" id="1.10.1380.10">
    <property type="entry name" value="Neutral endopeptidase , domain2"/>
    <property type="match status" value="1"/>
</dbReference>
<keyword evidence="12" id="KW-1185">Reference proteome</keyword>
<dbReference type="InterPro" id="IPR008753">
    <property type="entry name" value="Peptidase_M13_N"/>
</dbReference>
<sequence length="719" mass="83442">MVLEVALKQYFCYVIHYEGRNDIPDPDNCNLVECQNIDSISKNLNSSVDPCEDFYEYACGGWIKNNPVPETQILSNQFQVVTEKVFSQIKEILETDSENDPLPVRAASLYYKTCTNSEKIENDGLNRLVTFLAEYGNWPITMEKWSQNNFDWQTLSTDSIRRLSVLSLMDVYVGLDRLNSSQSVILIDQPNTVLSRSILTDANNYKNILEAYRSWIGASAMLISKYLNQSVPVNIVEEKVSYIVDFEIELAKLTSNEEMRRNAYRLYNNRTLRNLQDWTDLATSSFKINWLKIINDLFQNTGMHIDYDHRVVVKEWDYFYNLANLLHNTRTETLANYLHWRIVRIFSSHLNREMRDLSNEFIAIHDGVVQSEPRWKDCLVTVTNDLGFAVGYAYVKLHFDDEAMIMTKEMVDNIIAAFSQELKNAEWMDDATKNSALDKVKSMTHLVGYPEWYHNESALYAYYDGLTVGSTHFENVEQVQSFLFRKNIMQLSKETNRKEWVQGPIIVNAFNSEHRNAIILPAGVLQPPFFDTKRIMAMNYGSLGAVIGHEILHSFDDRGRRTDKYGNLAQWWTEHVISTYEKKTQCFIDQYSNLTVFTSDTNQTYSVNGVYTLGENIADNSGLRQAFFAYRKYVKDKGEEKPQHGNRQFTAEQLFFLSYAATWCETTTKQSLMHEVLNDPHCPHRIRVTQTLSNSPEFAKTFKCPENTLMNPEKKCIIW</sequence>
<evidence type="ECO:0000313" key="12">
    <source>
        <dbReference type="Proteomes" id="UP001367676"/>
    </source>
</evidence>
<dbReference type="GO" id="GO:0005886">
    <property type="term" value="C:plasma membrane"/>
    <property type="evidence" value="ECO:0007669"/>
    <property type="project" value="UniProtKB-SubCell"/>
</dbReference>
<keyword evidence="5" id="KW-0479">Metal-binding</keyword>
<evidence type="ECO:0000256" key="3">
    <source>
        <dbReference type="ARBA" id="ARBA00007357"/>
    </source>
</evidence>
<evidence type="ECO:0000313" key="11">
    <source>
        <dbReference type="EMBL" id="KAK7601863.1"/>
    </source>
</evidence>
<evidence type="ECO:0000256" key="5">
    <source>
        <dbReference type="ARBA" id="ARBA00022723"/>
    </source>
</evidence>
<evidence type="ECO:0000256" key="2">
    <source>
        <dbReference type="ARBA" id="ARBA00004401"/>
    </source>
</evidence>
<gene>
    <name evidence="11" type="ORF">V9T40_009304</name>
</gene>
<dbReference type="CDD" id="cd08662">
    <property type="entry name" value="M13"/>
    <property type="match status" value="1"/>
</dbReference>
<dbReference type="AlphaFoldDB" id="A0AAN9Y6M2"/>
<dbReference type="PANTHER" id="PTHR11733:SF237">
    <property type="entry name" value="NEPRILYSIN-LIKE 4"/>
    <property type="match status" value="1"/>
</dbReference>
<dbReference type="GO" id="GO:0016485">
    <property type="term" value="P:protein processing"/>
    <property type="evidence" value="ECO:0007669"/>
    <property type="project" value="TreeGrafter"/>
</dbReference>
<dbReference type="GO" id="GO:0046872">
    <property type="term" value="F:metal ion binding"/>
    <property type="evidence" value="ECO:0007669"/>
    <property type="project" value="UniProtKB-KW"/>
</dbReference>
<accession>A0AAN9Y6M2</accession>
<comment type="subcellular location">
    <subcellularLocation>
        <location evidence="2">Cell membrane</location>
        <topology evidence="2">Single-pass type II membrane protein</topology>
    </subcellularLocation>
</comment>
<evidence type="ECO:0000259" key="10">
    <source>
        <dbReference type="Pfam" id="PF05649"/>
    </source>
</evidence>
<comment type="similarity">
    <text evidence="3">Belongs to the peptidase M13 family.</text>
</comment>
<evidence type="ECO:0000256" key="7">
    <source>
        <dbReference type="ARBA" id="ARBA00022833"/>
    </source>
</evidence>
<reference evidence="11 12" key="1">
    <citation type="submission" date="2024-03" db="EMBL/GenBank/DDBJ databases">
        <title>Adaptation during the transition from Ophiocordyceps entomopathogen to insect associate is accompanied by gene loss and intensified selection.</title>
        <authorList>
            <person name="Ward C.M."/>
            <person name="Onetto C.A."/>
            <person name="Borneman A.R."/>
        </authorList>
    </citation>
    <scope>NUCLEOTIDE SEQUENCE [LARGE SCALE GENOMIC DNA]</scope>
    <source>
        <strain evidence="11">AWRI1</strain>
        <tissue evidence="11">Single Adult Female</tissue>
    </source>
</reference>
<dbReference type="Pfam" id="PF05649">
    <property type="entry name" value="Peptidase_M13_N"/>
    <property type="match status" value="1"/>
</dbReference>